<gene>
    <name evidence="9" type="ORF">OFBG_01429</name>
</gene>
<evidence type="ECO:0000313" key="10">
    <source>
        <dbReference type="Proteomes" id="UP000005089"/>
    </source>
</evidence>
<keyword evidence="5 9" id="KW-0378">Hydrolase</keyword>
<dbReference type="GO" id="GO:0006753">
    <property type="term" value="P:nucleoside phosphate metabolic process"/>
    <property type="evidence" value="ECO:0007669"/>
    <property type="project" value="TreeGrafter"/>
</dbReference>
<evidence type="ECO:0000256" key="3">
    <source>
        <dbReference type="ARBA" id="ARBA00007275"/>
    </source>
</evidence>
<dbReference type="STRING" id="847.BRW83_0676"/>
<comment type="cofactor">
    <cofactor evidence="2">
        <name>Mg(2+)</name>
        <dbReference type="ChEBI" id="CHEBI:18420"/>
    </cofactor>
</comment>
<dbReference type="GeneID" id="77134582"/>
<evidence type="ECO:0000256" key="1">
    <source>
        <dbReference type="ARBA" id="ARBA00000847"/>
    </source>
</evidence>
<name>C3XB25_OXAFO</name>
<proteinExistence type="inferred from homology"/>
<dbReference type="InterPro" id="IPR015797">
    <property type="entry name" value="NUDIX_hydrolase-like_dom_sf"/>
</dbReference>
<dbReference type="PANTHER" id="PTHR11839">
    <property type="entry name" value="UDP/ADP-SUGAR PYROPHOSPHATASE"/>
    <property type="match status" value="1"/>
</dbReference>
<evidence type="ECO:0000256" key="2">
    <source>
        <dbReference type="ARBA" id="ARBA00001946"/>
    </source>
</evidence>
<evidence type="ECO:0000313" key="9">
    <source>
        <dbReference type="EMBL" id="EEO30401.1"/>
    </source>
</evidence>
<dbReference type="GO" id="GO:0005829">
    <property type="term" value="C:cytosol"/>
    <property type="evidence" value="ECO:0007669"/>
    <property type="project" value="TreeGrafter"/>
</dbReference>
<dbReference type="eggNOG" id="COG0494">
    <property type="taxonomic scope" value="Bacteria"/>
</dbReference>
<comment type="catalytic activity">
    <reaction evidence="1">
        <text>GDP-alpha-D-mannose + H2O = alpha-D-mannose 1-phosphate + GMP + 2 H(+)</text>
        <dbReference type="Rhea" id="RHEA:27978"/>
        <dbReference type="ChEBI" id="CHEBI:15377"/>
        <dbReference type="ChEBI" id="CHEBI:15378"/>
        <dbReference type="ChEBI" id="CHEBI:57527"/>
        <dbReference type="ChEBI" id="CHEBI:58115"/>
        <dbReference type="ChEBI" id="CHEBI:58409"/>
    </reaction>
</comment>
<dbReference type="PANTHER" id="PTHR11839:SF18">
    <property type="entry name" value="NUDIX HYDROLASE DOMAIN-CONTAINING PROTEIN"/>
    <property type="match status" value="1"/>
</dbReference>
<dbReference type="RefSeq" id="WP_005881517.1">
    <property type="nucleotide sequence ID" value="NZ_CP019430.1"/>
</dbReference>
<evidence type="ECO:0000256" key="7">
    <source>
        <dbReference type="ARBA" id="ARBA00032272"/>
    </source>
</evidence>
<feature type="domain" description="Nudix hydrolase" evidence="8">
    <location>
        <begin position="53"/>
        <end position="184"/>
    </location>
</feature>
<evidence type="ECO:0000256" key="4">
    <source>
        <dbReference type="ARBA" id="ARBA00016377"/>
    </source>
</evidence>
<dbReference type="HOGENOM" id="CLU_062658_5_0_4"/>
<comment type="similarity">
    <text evidence="3">Belongs to the Nudix hydrolase family. NudK subfamily.</text>
</comment>
<evidence type="ECO:0000256" key="6">
    <source>
        <dbReference type="ARBA" id="ARBA00032162"/>
    </source>
</evidence>
<dbReference type="GO" id="GO:0016787">
    <property type="term" value="F:hydrolase activity"/>
    <property type="evidence" value="ECO:0007669"/>
    <property type="project" value="UniProtKB-KW"/>
</dbReference>
<dbReference type="Proteomes" id="UP000005089">
    <property type="component" value="Unassembled WGS sequence"/>
</dbReference>
<evidence type="ECO:0000256" key="5">
    <source>
        <dbReference type="ARBA" id="ARBA00022801"/>
    </source>
</evidence>
<organism evidence="9 10">
    <name type="scientific">Oxalobacter formigenes OXCC13</name>
    <dbReference type="NCBI Taxonomy" id="556269"/>
    <lineage>
        <taxon>Bacteria</taxon>
        <taxon>Pseudomonadati</taxon>
        <taxon>Pseudomonadota</taxon>
        <taxon>Betaproteobacteria</taxon>
        <taxon>Burkholderiales</taxon>
        <taxon>Oxalobacteraceae</taxon>
        <taxon>Oxalobacter</taxon>
    </lineage>
</organism>
<sequence>MSTTENREGNPEGFEDSDLIETYLDGETVYRGSFFNVEKDRVCLPNGAIATREYIRHPGAVVILPLFDDGTVLLERQFRFPVNRIFLEFPAGKIDKGEDTLDSAKRELKEETGYSASNWQYVTTIHNAIGYSDEQLIVYLAKDLQAGSARPDEEEFVQTFRTPVSQLLEWVKNGTITDVKTVIGSFWLEKIVNNQWEAEKVV</sequence>
<accession>C3XB25</accession>
<dbReference type="GO" id="GO:0019693">
    <property type="term" value="P:ribose phosphate metabolic process"/>
    <property type="evidence" value="ECO:0007669"/>
    <property type="project" value="TreeGrafter"/>
</dbReference>
<evidence type="ECO:0000259" key="8">
    <source>
        <dbReference type="PROSITE" id="PS51462"/>
    </source>
</evidence>
<dbReference type="Gene3D" id="3.90.79.10">
    <property type="entry name" value="Nucleoside Triphosphate Pyrophosphohydrolase"/>
    <property type="match status" value="1"/>
</dbReference>
<reference evidence="9 10" key="1">
    <citation type="submission" date="2009-02" db="EMBL/GenBank/DDBJ databases">
        <title>The Genome Sequence of Oxalobacter formigenes OXCC13.</title>
        <authorList>
            <consortium name="The Broad Institute Genome Sequencing Platform"/>
            <person name="Ward D."/>
            <person name="Young S.K."/>
            <person name="Kodira C.D."/>
            <person name="Zeng Q."/>
            <person name="Koehrsen M."/>
            <person name="Alvarado L."/>
            <person name="Berlin A."/>
            <person name="Borenstein D."/>
            <person name="Chen Z."/>
            <person name="Engels R."/>
            <person name="Freedman E."/>
            <person name="Gellesch M."/>
            <person name="Goldberg J."/>
            <person name="Griggs A."/>
            <person name="Gujja S."/>
            <person name="Heiman D."/>
            <person name="Hepburn T."/>
            <person name="Howarth C."/>
            <person name="Jen D."/>
            <person name="Larson L."/>
            <person name="Lewis B."/>
            <person name="Mehta T."/>
            <person name="Park D."/>
            <person name="Pearson M."/>
            <person name="Roberts A."/>
            <person name="Saif S."/>
            <person name="Shea T."/>
            <person name="Shenoy N."/>
            <person name="Sisk P."/>
            <person name="Stolte C."/>
            <person name="Sykes S."/>
            <person name="Walk T."/>
            <person name="White J."/>
            <person name="Yandava C."/>
            <person name="Allison M.J."/>
            <person name="Lander E."/>
            <person name="Nusbaum C."/>
            <person name="Galagan J."/>
            <person name="Birren B."/>
        </authorList>
    </citation>
    <scope>NUCLEOTIDE SEQUENCE [LARGE SCALE GENOMIC DNA]</scope>
    <source>
        <strain evidence="9 10">OXCC13</strain>
    </source>
</reference>
<dbReference type="Pfam" id="PF00293">
    <property type="entry name" value="NUDIX"/>
    <property type="match status" value="1"/>
</dbReference>
<protein>
    <recommendedName>
        <fullName evidence="4">GDP-mannose pyrophosphatase</fullName>
    </recommendedName>
    <alternativeName>
        <fullName evidence="6">GDP-mannose hydrolase</fullName>
    </alternativeName>
    <alternativeName>
        <fullName evidence="7">GDPMK</fullName>
    </alternativeName>
</protein>
<keyword evidence="10" id="KW-1185">Reference proteome</keyword>
<dbReference type="PROSITE" id="PS51462">
    <property type="entry name" value="NUDIX"/>
    <property type="match status" value="1"/>
</dbReference>
<dbReference type="AlphaFoldDB" id="C3XB25"/>
<dbReference type="EMBL" id="GG658170">
    <property type="protein sequence ID" value="EEO30401.1"/>
    <property type="molecule type" value="Genomic_DNA"/>
</dbReference>
<dbReference type="OrthoDB" id="9806150at2"/>
<dbReference type="InterPro" id="IPR000086">
    <property type="entry name" value="NUDIX_hydrolase_dom"/>
</dbReference>
<dbReference type="SUPFAM" id="SSF55811">
    <property type="entry name" value="Nudix"/>
    <property type="match status" value="1"/>
</dbReference>